<keyword evidence="3" id="KW-1185">Reference proteome</keyword>
<dbReference type="AlphaFoldDB" id="A0A9P4HG16"/>
<keyword evidence="1" id="KW-0175">Coiled coil</keyword>
<proteinExistence type="predicted"/>
<evidence type="ECO:0000313" key="2">
    <source>
        <dbReference type="EMBL" id="KAF2032617.1"/>
    </source>
</evidence>
<dbReference type="OrthoDB" id="3689969at2759"/>
<reference evidence="2" key="1">
    <citation type="journal article" date="2020" name="Stud. Mycol.">
        <title>101 Dothideomycetes genomes: a test case for predicting lifestyles and emergence of pathogens.</title>
        <authorList>
            <person name="Haridas S."/>
            <person name="Albert R."/>
            <person name="Binder M."/>
            <person name="Bloem J."/>
            <person name="Labutti K."/>
            <person name="Salamov A."/>
            <person name="Andreopoulos B."/>
            <person name="Baker S."/>
            <person name="Barry K."/>
            <person name="Bills G."/>
            <person name="Bluhm B."/>
            <person name="Cannon C."/>
            <person name="Castanera R."/>
            <person name="Culley D."/>
            <person name="Daum C."/>
            <person name="Ezra D."/>
            <person name="Gonzalez J."/>
            <person name="Henrissat B."/>
            <person name="Kuo A."/>
            <person name="Liang C."/>
            <person name="Lipzen A."/>
            <person name="Lutzoni F."/>
            <person name="Magnuson J."/>
            <person name="Mondo S."/>
            <person name="Nolan M."/>
            <person name="Ohm R."/>
            <person name="Pangilinan J."/>
            <person name="Park H.-J."/>
            <person name="Ramirez L."/>
            <person name="Alfaro M."/>
            <person name="Sun H."/>
            <person name="Tritt A."/>
            <person name="Yoshinaga Y."/>
            <person name="Zwiers L.-H."/>
            <person name="Turgeon B."/>
            <person name="Goodwin S."/>
            <person name="Spatafora J."/>
            <person name="Crous P."/>
            <person name="Grigoriev I."/>
        </authorList>
    </citation>
    <scope>NUCLEOTIDE SEQUENCE</scope>
    <source>
        <strain evidence="2">CBS 110217</strain>
    </source>
</reference>
<accession>A0A9P4HG16</accession>
<name>A0A9P4HG16_9PLEO</name>
<feature type="coiled-coil region" evidence="1">
    <location>
        <begin position="218"/>
        <end position="266"/>
    </location>
</feature>
<dbReference type="EMBL" id="ML978171">
    <property type="protein sequence ID" value="KAF2032617.1"/>
    <property type="molecule type" value="Genomic_DNA"/>
</dbReference>
<comment type="caution">
    <text evidence="2">The sequence shown here is derived from an EMBL/GenBank/DDBJ whole genome shotgun (WGS) entry which is preliminary data.</text>
</comment>
<gene>
    <name evidence="2" type="ORF">EK21DRAFT_109689</name>
</gene>
<evidence type="ECO:0000313" key="3">
    <source>
        <dbReference type="Proteomes" id="UP000799777"/>
    </source>
</evidence>
<organism evidence="2 3">
    <name type="scientific">Setomelanomma holmii</name>
    <dbReference type="NCBI Taxonomy" id="210430"/>
    <lineage>
        <taxon>Eukaryota</taxon>
        <taxon>Fungi</taxon>
        <taxon>Dikarya</taxon>
        <taxon>Ascomycota</taxon>
        <taxon>Pezizomycotina</taxon>
        <taxon>Dothideomycetes</taxon>
        <taxon>Pleosporomycetidae</taxon>
        <taxon>Pleosporales</taxon>
        <taxon>Pleosporineae</taxon>
        <taxon>Phaeosphaeriaceae</taxon>
        <taxon>Setomelanomma</taxon>
    </lineage>
</organism>
<sequence length="288" mass="31632">MSLTGYSHASVVRWAKQNFRTDFEQLPGARDIAVHLVIGTGKNERGDQIGILAWLEGGRMILGYVTKVGNGVQDTCFDSLESMVHNANKIKKLFCWTLEASEQTAAGKLEALVRYFFLLKGSTQAVMGNFQDFEMCFPGACRGVAAARGVGLGGEEVKDSTRRSDLCSESVATRPSPTPLYAFEIFVGSLDASPKNPSSGPRDSAELISTQDDSALYRENYEADLRILRSRVQDLSERLVSSESRLKKAENEAMLWKGHCEQLRRKVEEDGGGDGSRIVVRVPLNGES</sequence>
<protein>
    <submittedName>
        <fullName evidence="2">Uncharacterized protein</fullName>
    </submittedName>
</protein>
<evidence type="ECO:0000256" key="1">
    <source>
        <dbReference type="SAM" id="Coils"/>
    </source>
</evidence>
<dbReference type="Proteomes" id="UP000799777">
    <property type="component" value="Unassembled WGS sequence"/>
</dbReference>